<evidence type="ECO:0000313" key="17">
    <source>
        <dbReference type="Ensembl" id="ENSCUSP00005021684.1"/>
    </source>
</evidence>
<protein>
    <recommendedName>
        <fullName evidence="14">Phosphorylase b kinase regulatory subunit</fullName>
    </recommendedName>
</protein>
<dbReference type="UniPathway" id="UPA00163"/>
<feature type="domain" description="GH15-like" evidence="15">
    <location>
        <begin position="8"/>
        <end position="901"/>
    </location>
</feature>
<evidence type="ECO:0000256" key="4">
    <source>
        <dbReference type="ARBA" id="ARBA00007128"/>
    </source>
</evidence>
<dbReference type="GO" id="GO:0005886">
    <property type="term" value="C:plasma membrane"/>
    <property type="evidence" value="ECO:0007669"/>
    <property type="project" value="UniProtKB-SubCell"/>
</dbReference>
<evidence type="ECO:0000256" key="10">
    <source>
        <dbReference type="ARBA" id="ARBA00023277"/>
    </source>
</evidence>
<dbReference type="GO" id="GO:0005516">
    <property type="term" value="F:calmodulin binding"/>
    <property type="evidence" value="ECO:0007669"/>
    <property type="project" value="UniProtKB-KW"/>
</dbReference>
<evidence type="ECO:0000259" key="15">
    <source>
        <dbReference type="Pfam" id="PF00723"/>
    </source>
</evidence>
<dbReference type="PANTHER" id="PTHR10749">
    <property type="entry name" value="PHOSPHORYLASE B KINASE REGULATORY SUBUNIT"/>
    <property type="match status" value="1"/>
</dbReference>
<evidence type="ECO:0000259" key="16">
    <source>
        <dbReference type="Pfam" id="PF19292"/>
    </source>
</evidence>
<dbReference type="InterPro" id="IPR012341">
    <property type="entry name" value="6hp_glycosidase-like_sf"/>
</dbReference>
<dbReference type="Gene3D" id="1.50.10.10">
    <property type="match status" value="1"/>
</dbReference>
<keyword evidence="9 14" id="KW-0472">Membrane</keyword>
<keyword evidence="11 13" id="KW-0449">Lipoprotein</keyword>
<comment type="similarity">
    <text evidence="4 14">Belongs to the phosphorylase b kinase regulatory chain family.</text>
</comment>
<evidence type="ECO:0000256" key="2">
    <source>
        <dbReference type="ARBA" id="ARBA00004342"/>
    </source>
</evidence>
<dbReference type="AlphaFoldDB" id="A0A8C3V1H1"/>
<dbReference type="InterPro" id="IPR008734">
    <property type="entry name" value="PHK_A/B_su"/>
</dbReference>
<dbReference type="InterPro" id="IPR011613">
    <property type="entry name" value="GH15-like"/>
</dbReference>
<keyword evidence="18" id="KW-1185">Reference proteome</keyword>
<name>A0A8C3V1H1_CATUS</name>
<dbReference type="InterPro" id="IPR008928">
    <property type="entry name" value="6-hairpin_glycosidase_sf"/>
</dbReference>
<dbReference type="SUPFAM" id="SSF48208">
    <property type="entry name" value="Six-hairpin glycosidases"/>
    <property type="match status" value="1"/>
</dbReference>
<feature type="domain" description="Phosphorylase b kinase regulatory subunit alpha/beta C-terminal" evidence="16">
    <location>
        <begin position="1015"/>
        <end position="1140"/>
    </location>
</feature>
<gene>
    <name evidence="17" type="primary">PHKA1</name>
</gene>
<feature type="lipid moiety-binding region" description="S-farnesyl cysteine" evidence="13">
    <location>
        <position position="1194"/>
    </location>
</feature>
<accession>A0A8C3V1H1</accession>
<evidence type="ECO:0000256" key="5">
    <source>
        <dbReference type="ARBA" id="ARBA00022475"/>
    </source>
</evidence>
<evidence type="ECO:0000256" key="12">
    <source>
        <dbReference type="ARBA" id="ARBA00023289"/>
    </source>
</evidence>
<evidence type="ECO:0000256" key="9">
    <source>
        <dbReference type="ARBA" id="ARBA00023136"/>
    </source>
</evidence>
<dbReference type="GO" id="GO:0005977">
    <property type="term" value="P:glycogen metabolic process"/>
    <property type="evidence" value="ECO:0007669"/>
    <property type="project" value="UniProtKB-UniPathway"/>
</dbReference>
<keyword evidence="8 14" id="KW-0112">Calmodulin-binding</keyword>
<keyword evidence="10 14" id="KW-0119">Carbohydrate metabolism</keyword>
<dbReference type="Pfam" id="PF19292">
    <property type="entry name" value="KPBB_C"/>
    <property type="match status" value="1"/>
</dbReference>
<comment type="function">
    <text evidence="1">Phosphorylase b kinase catalyzes the phosphorylation of serine in certain substrates, including troponin I. The alpha chain may bind calmodulin.</text>
</comment>
<dbReference type="Pfam" id="PF00723">
    <property type="entry name" value="Glyco_hydro_15"/>
    <property type="match status" value="1"/>
</dbReference>
<comment type="pathway">
    <text evidence="3 14">Glycan biosynthesis; glycogen metabolism.</text>
</comment>
<evidence type="ECO:0000256" key="14">
    <source>
        <dbReference type="RuleBase" id="RU364123"/>
    </source>
</evidence>
<evidence type="ECO:0000256" key="11">
    <source>
        <dbReference type="ARBA" id="ARBA00023288"/>
    </source>
</evidence>
<evidence type="ECO:0000256" key="3">
    <source>
        <dbReference type="ARBA" id="ARBA00005131"/>
    </source>
</evidence>
<reference evidence="17" key="2">
    <citation type="submission" date="2025-08" db="UniProtKB">
        <authorList>
            <consortium name="Ensembl"/>
        </authorList>
    </citation>
    <scope>IDENTIFICATION</scope>
</reference>
<keyword evidence="7 14" id="KW-0321">Glycogen metabolism</keyword>
<keyword evidence="6" id="KW-0597">Phosphoprotein</keyword>
<evidence type="ECO:0000256" key="6">
    <source>
        <dbReference type="ARBA" id="ARBA00022553"/>
    </source>
</evidence>
<evidence type="ECO:0000256" key="7">
    <source>
        <dbReference type="ARBA" id="ARBA00022600"/>
    </source>
</evidence>
<dbReference type="PANTHER" id="PTHR10749:SF4">
    <property type="entry name" value="PHOSPHORYLASE B KINASE REGULATORY SUBUNIT ALPHA, SKELETAL MUSCLE ISOFORM"/>
    <property type="match status" value="1"/>
</dbReference>
<dbReference type="Proteomes" id="UP000694563">
    <property type="component" value="Chromosome 14"/>
</dbReference>
<evidence type="ECO:0000313" key="18">
    <source>
        <dbReference type="Proteomes" id="UP000694563"/>
    </source>
</evidence>
<dbReference type="Ensembl" id="ENSCUST00005022466.1">
    <property type="protein sequence ID" value="ENSCUSP00005021684.1"/>
    <property type="gene ID" value="ENSCUSG00005008672.1"/>
</dbReference>
<organism evidence="17 18">
    <name type="scientific">Catharus ustulatus</name>
    <name type="common">Russet-backed thrush</name>
    <name type="synonym">Hylocichla ustulatus</name>
    <dbReference type="NCBI Taxonomy" id="91951"/>
    <lineage>
        <taxon>Eukaryota</taxon>
        <taxon>Metazoa</taxon>
        <taxon>Chordata</taxon>
        <taxon>Craniata</taxon>
        <taxon>Vertebrata</taxon>
        <taxon>Euteleostomi</taxon>
        <taxon>Archelosauria</taxon>
        <taxon>Archosauria</taxon>
        <taxon>Dinosauria</taxon>
        <taxon>Saurischia</taxon>
        <taxon>Theropoda</taxon>
        <taxon>Coelurosauria</taxon>
        <taxon>Aves</taxon>
        <taxon>Neognathae</taxon>
        <taxon>Neoaves</taxon>
        <taxon>Telluraves</taxon>
        <taxon>Australaves</taxon>
        <taxon>Passeriformes</taxon>
        <taxon>Turdidae</taxon>
        <taxon>Catharus</taxon>
    </lineage>
</organism>
<keyword evidence="5 14" id="KW-1003">Cell membrane</keyword>
<reference evidence="17" key="1">
    <citation type="submission" date="2020-10" db="EMBL/GenBank/DDBJ databases">
        <title>Catharus ustulatus (Swainson's thrush) genome, bCatUst1, primary haplotype v2.</title>
        <authorList>
            <person name="Delmore K."/>
            <person name="Vafadar M."/>
            <person name="Formenti G."/>
            <person name="Chow W."/>
            <person name="Pelan S."/>
            <person name="Howe K."/>
            <person name="Rhie A."/>
            <person name="Mountcastle J."/>
            <person name="Haase B."/>
            <person name="Fedrigo O."/>
            <person name="Jarvis E.D."/>
        </authorList>
    </citation>
    <scope>NUCLEOTIDE SEQUENCE [LARGE SCALE GENOMIC DNA]</scope>
</reference>
<sequence length="1197" mass="134584">MRSRSNSGVRLDGYGRLVQQTILRHQDAVTGLLPASADYQDAWVRDNVYSILAVWGLGLAYRKNADRDEDKAKAYELEQSVVKLMRGLLQCMMRQVDKVEAFKYSQSTRDCLHAKYNTHTCATVVGDHEWGHLQMDATSLYLLMLAQMTASGLHIIHSLDEVNFIQNLVFYIEAAYKTADFGIWERGDKTNQGITELNASSVGMAKAALEALDELDLFGAKGGPQSVIRVLSDEVQHCQSILHSMLPRASTSKEVDASVLSVISYPAFAVEDSELVEITKQEIITKLQGRYGCCRFLRDGYRTPKEDPKRLYYEPAELKLFENIECEWPLFWAYLMIDGIFSGNMEQVQEYREALEGVLIKGKNGVCLLPELYSVPPDKVDEEYRNPHTVDRIPMGKLPHMWGQSLYILGCLMAEGFLAPGEIDPLNRRFATVPKPDVVVQVCILAETDGIKAILQKEGIDVETVADVYPIRVQPARILSHIYARLGRNKQMCLTGRPYRHMGVLGTSKLYKIRKSIFTFTPQFIDQQQFYLALDNKMIVEMLRTDLSYLCSRWRMTGRPTITFPISHTMLDETSSSVHPTVLAMLQKLQDGYFGGARIQTGKLSEFLTTSCRTHLSFMDPGPEGKVFAKSYRLSSHKDTDDEVAQYLDHLLQHTTPQSNLPPTTQQGGLSRFRAAVHTTRDLMSLASKAKDLHIQNVGMYVPSKIFQASQQSVKLLSSPHQHDLDGKVKMNLPRDEDGNVDCKALVNQLRICPTLQEQADILYLLHILKGPEWHTGLDSEPGPTVKELLTELYVRVGETRQWALIRYISGILKKKVEALDEACTDLLSHQKHLTVGLPPEPREKTISTPIPYEELVRLIDEASEKNLSVSVLTQEIMVYLAMYIRTQPALFAEMFRLRIGLIIQVMATELAHSLHCSAGEATENLMNLSPSDMKSLLYHILSGKEFGVERSVRSVDSSLTTAVSICDMEAVGGTRSERTGLVRLKSEIKQVRAGGTSSCGCIQEESQDSFSSMLEDQGNKDSRQGQWQRRRRLDGALNRVPVGFYQKVWKVLQKCHGLSVEGFVLPSSTTREMTPGEMKFAVHVESVLNRVPQPEYRQLLVEAILVLTMLVDMEVHTIGGIIAVEKILHIANDLFYEEQKALGAEEHMLERDPSTGICSLLYDSAPSGRFGTMTYLSKSVALYVYDFLPTDGCSMQ</sequence>
<proteinExistence type="inferred from homology"/>
<dbReference type="FunFam" id="1.50.10.10:FF:000004">
    <property type="entry name" value="Phosphorylase b kinase regulatory subunit"/>
    <property type="match status" value="1"/>
</dbReference>
<comment type="subcellular location">
    <subcellularLocation>
        <location evidence="2 14">Cell membrane</location>
        <topology evidence="2 14">Lipid-anchor</topology>
        <orientation evidence="2 14">Cytoplasmic side</orientation>
    </subcellularLocation>
</comment>
<evidence type="ECO:0000256" key="13">
    <source>
        <dbReference type="PIRSR" id="PIRSR608734-50"/>
    </source>
</evidence>
<evidence type="ECO:0000256" key="1">
    <source>
        <dbReference type="ARBA" id="ARBA00002837"/>
    </source>
</evidence>
<reference evidence="17" key="3">
    <citation type="submission" date="2025-09" db="UniProtKB">
        <authorList>
            <consortium name="Ensembl"/>
        </authorList>
    </citation>
    <scope>IDENTIFICATION</scope>
</reference>
<keyword evidence="12 13" id="KW-0636">Prenylation</keyword>
<dbReference type="GO" id="GO:0005964">
    <property type="term" value="C:phosphorylase kinase complex"/>
    <property type="evidence" value="ECO:0007669"/>
    <property type="project" value="TreeGrafter"/>
</dbReference>
<comment type="PTM">
    <text evidence="13">Although the final Cys may be farnesylated, the terminal tripeptide is probably not removed, and the C-terminus is not methylated.</text>
</comment>
<dbReference type="InterPro" id="IPR045583">
    <property type="entry name" value="KPBA/B_C"/>
</dbReference>
<evidence type="ECO:0000256" key="8">
    <source>
        <dbReference type="ARBA" id="ARBA00022860"/>
    </source>
</evidence>